<dbReference type="OrthoDB" id="432970at2759"/>
<keyword evidence="2 4" id="KW-0863">Zinc-finger</keyword>
<evidence type="ECO:0000313" key="9">
    <source>
        <dbReference type="Proteomes" id="UP001165085"/>
    </source>
</evidence>
<evidence type="ECO:0000256" key="5">
    <source>
        <dbReference type="SAM" id="MobiDB-lite"/>
    </source>
</evidence>
<dbReference type="PROSITE" id="PS01358">
    <property type="entry name" value="ZF_RANBP2_1"/>
    <property type="match status" value="1"/>
</dbReference>
<feature type="domain" description="MYND-type" evidence="7">
    <location>
        <begin position="156"/>
        <end position="192"/>
    </location>
</feature>
<evidence type="ECO:0000313" key="8">
    <source>
        <dbReference type="EMBL" id="GMH88290.1"/>
    </source>
</evidence>
<sequence>MLTEQISDIVARKHLRASKAQVLAATEYARGKRVEMCKRQPPFTCTFCTFHNSTGGSVCSMCGHSNRATKAAPSPVGVHENSGDKDSDEGALQKLPPPPPRDVGPPSPPISDSKEWTCNVCTLINPPLTTTCTACDTSRVFLKSSSASETDLDVKCDVCGKKAVARCTGCGRATYCGQECQFKDWKEHKKVCGRPE</sequence>
<reference evidence="9" key="1">
    <citation type="journal article" date="2023" name="Commun. Biol.">
        <title>Genome analysis of Parmales, the sister group of diatoms, reveals the evolutionary specialization of diatoms from phago-mixotrophs to photoautotrophs.</title>
        <authorList>
            <person name="Ban H."/>
            <person name="Sato S."/>
            <person name="Yoshikawa S."/>
            <person name="Yamada K."/>
            <person name="Nakamura Y."/>
            <person name="Ichinomiya M."/>
            <person name="Sato N."/>
            <person name="Blanc-Mathieu R."/>
            <person name="Endo H."/>
            <person name="Kuwata A."/>
            <person name="Ogata H."/>
        </authorList>
    </citation>
    <scope>NUCLEOTIDE SEQUENCE [LARGE SCALE GENOMIC DNA]</scope>
    <source>
        <strain evidence="9">NIES 3701</strain>
    </source>
</reference>
<dbReference type="AlphaFoldDB" id="A0A9W7BI34"/>
<dbReference type="Gene3D" id="6.10.140.2220">
    <property type="match status" value="1"/>
</dbReference>
<organism evidence="8 9">
    <name type="scientific">Triparma strigata</name>
    <dbReference type="NCBI Taxonomy" id="1606541"/>
    <lineage>
        <taxon>Eukaryota</taxon>
        <taxon>Sar</taxon>
        <taxon>Stramenopiles</taxon>
        <taxon>Ochrophyta</taxon>
        <taxon>Bolidophyceae</taxon>
        <taxon>Parmales</taxon>
        <taxon>Triparmaceae</taxon>
        <taxon>Triparma</taxon>
    </lineage>
</organism>
<dbReference type="GO" id="GO:0008270">
    <property type="term" value="F:zinc ion binding"/>
    <property type="evidence" value="ECO:0007669"/>
    <property type="project" value="UniProtKB-KW"/>
</dbReference>
<feature type="domain" description="RanBP2-type" evidence="6">
    <location>
        <begin position="112"/>
        <end position="141"/>
    </location>
</feature>
<evidence type="ECO:0000259" key="6">
    <source>
        <dbReference type="PROSITE" id="PS50199"/>
    </source>
</evidence>
<dbReference type="SUPFAM" id="SSF144232">
    <property type="entry name" value="HIT/MYND zinc finger-like"/>
    <property type="match status" value="1"/>
</dbReference>
<evidence type="ECO:0008006" key="10">
    <source>
        <dbReference type="Google" id="ProtNLM"/>
    </source>
</evidence>
<dbReference type="InterPro" id="IPR036443">
    <property type="entry name" value="Znf_RanBP2_sf"/>
</dbReference>
<dbReference type="EMBL" id="BRXY01000341">
    <property type="protein sequence ID" value="GMH88290.1"/>
    <property type="molecule type" value="Genomic_DNA"/>
</dbReference>
<keyword evidence="1" id="KW-0479">Metal-binding</keyword>
<keyword evidence="9" id="KW-1185">Reference proteome</keyword>
<evidence type="ECO:0000256" key="1">
    <source>
        <dbReference type="ARBA" id="ARBA00022723"/>
    </source>
</evidence>
<evidence type="ECO:0000256" key="4">
    <source>
        <dbReference type="PROSITE-ProRule" id="PRU00322"/>
    </source>
</evidence>
<protein>
    <recommendedName>
        <fullName evidence="10">MYND-type domain-containing protein</fullName>
    </recommendedName>
</protein>
<dbReference type="InterPro" id="IPR002893">
    <property type="entry name" value="Znf_MYND"/>
</dbReference>
<dbReference type="PROSITE" id="PS50199">
    <property type="entry name" value="ZF_RANBP2_2"/>
    <property type="match status" value="1"/>
</dbReference>
<comment type="caution">
    <text evidence="8">The sequence shown here is derived from an EMBL/GenBank/DDBJ whole genome shotgun (WGS) entry which is preliminary data.</text>
</comment>
<dbReference type="SMART" id="SM00547">
    <property type="entry name" value="ZnF_RBZ"/>
    <property type="match status" value="2"/>
</dbReference>
<gene>
    <name evidence="8" type="ORF">TrST_g6932</name>
</gene>
<evidence type="ECO:0000256" key="2">
    <source>
        <dbReference type="ARBA" id="ARBA00022771"/>
    </source>
</evidence>
<feature type="region of interest" description="Disordered" evidence="5">
    <location>
        <begin position="68"/>
        <end position="109"/>
    </location>
</feature>
<dbReference type="Gene3D" id="2.30.30.380">
    <property type="entry name" value="Zn-finger domain of Sec23/24"/>
    <property type="match status" value="1"/>
</dbReference>
<keyword evidence="3" id="KW-0862">Zinc</keyword>
<dbReference type="Pfam" id="PF01753">
    <property type="entry name" value="zf-MYND"/>
    <property type="match status" value="1"/>
</dbReference>
<dbReference type="Pfam" id="PF00641">
    <property type="entry name" value="Zn_ribbon_RanBP"/>
    <property type="match status" value="1"/>
</dbReference>
<evidence type="ECO:0000256" key="3">
    <source>
        <dbReference type="ARBA" id="ARBA00022833"/>
    </source>
</evidence>
<dbReference type="Proteomes" id="UP001165085">
    <property type="component" value="Unassembled WGS sequence"/>
</dbReference>
<dbReference type="SUPFAM" id="SSF90209">
    <property type="entry name" value="Ran binding protein zinc finger-like"/>
    <property type="match status" value="1"/>
</dbReference>
<proteinExistence type="predicted"/>
<name>A0A9W7BI34_9STRA</name>
<evidence type="ECO:0000259" key="7">
    <source>
        <dbReference type="PROSITE" id="PS50865"/>
    </source>
</evidence>
<accession>A0A9W7BI34</accession>
<dbReference type="PROSITE" id="PS50865">
    <property type="entry name" value="ZF_MYND_2"/>
    <property type="match status" value="1"/>
</dbReference>
<feature type="compositionally biased region" description="Pro residues" evidence="5">
    <location>
        <begin position="95"/>
        <end position="109"/>
    </location>
</feature>
<dbReference type="PROSITE" id="PS01360">
    <property type="entry name" value="ZF_MYND_1"/>
    <property type="match status" value="1"/>
</dbReference>
<dbReference type="InterPro" id="IPR001876">
    <property type="entry name" value="Znf_RanBP2"/>
</dbReference>